<dbReference type="Gene3D" id="1.25.10.10">
    <property type="entry name" value="Leucine-rich Repeat Variant"/>
    <property type="match status" value="1"/>
</dbReference>
<protein>
    <recommendedName>
        <fullName evidence="5">HEAT repeat domain-containing protein</fullName>
    </recommendedName>
</protein>
<dbReference type="OrthoDB" id="291847at2"/>
<evidence type="ECO:0008006" key="5">
    <source>
        <dbReference type="Google" id="ProtNLM"/>
    </source>
</evidence>
<keyword evidence="4" id="KW-1185">Reference proteome</keyword>
<sequence>MPVIAECFDCGRQYRLADDKAGRKIRCKQCGSVVDVPKPTARPARKRRQAASRPAPPARRRAPQRSSKNDKALLYGGIAAGAVVCLGLGVFFGAKMMSGGSSSNVPAGTVAEAGLTENGVAAADLTEDQKAAKEAEYQASLEQQRRDKGEQERASMAQRFGADKVVTIVIDGVVGETDAAHKYLNRKVFRAAYFEYEKSRKQAANQTEQNRKNAEQKAIQDHKDTWGEFGPGFVRYNYQLVDSDTPYPKIANGGRIDNTFTYYAAPASNVQEFANRIGVGNVISASGGQIKIQASLPTPIPDPDIEELVLQYGAEKVVHVKVSGANGDPRLVQMFIENESAKLADDRGRLQMVAMKPLGDGQFEFTAAPVSNPQVFGESIPWGSLQNVDCSERIVSIAATLPEHLPTESELKAAQAAERAKEKAIRDADWAHKPRPDESELDWAVRVIKDVDVWGIEKALKALTYMDVVEERREEISRLLIQNLGATHFGLKAILPAMMHWRTEDTETAILRLGGGHMASWDRPVVMEALVELNTPKTAEALASALPDFHSADASVKYLIEMGPIAEEPVLRFLKHENAKVRGRVYTILMEIGGSETMKKIRTNIKLENDAGMKAAAEACMEEVRTRVMEAREAEKKTSEGDVK</sequence>
<reference evidence="3 4" key="1">
    <citation type="journal article" date="2016" name="Front. Microbiol.">
        <title>Fuerstia marisgermanicae gen. nov., sp. nov., an Unusual Member of the Phylum Planctomycetes from the German Wadden Sea.</title>
        <authorList>
            <person name="Kohn T."/>
            <person name="Heuer A."/>
            <person name="Jogler M."/>
            <person name="Vollmers J."/>
            <person name="Boedeker C."/>
            <person name="Bunk B."/>
            <person name="Rast P."/>
            <person name="Borchert D."/>
            <person name="Glockner I."/>
            <person name="Freese H.M."/>
            <person name="Klenk H.P."/>
            <person name="Overmann J."/>
            <person name="Kaster A.K."/>
            <person name="Rohde M."/>
            <person name="Wiegand S."/>
            <person name="Jogler C."/>
        </authorList>
    </citation>
    <scope>NUCLEOTIDE SEQUENCE [LARGE SCALE GENOMIC DNA]</scope>
    <source>
        <strain evidence="3 4">NH11</strain>
    </source>
</reference>
<feature type="transmembrane region" description="Helical" evidence="2">
    <location>
        <begin position="72"/>
        <end position="94"/>
    </location>
</feature>
<proteinExistence type="predicted"/>
<keyword evidence="2" id="KW-0812">Transmembrane</keyword>
<dbReference type="KEGG" id="fmr:Fuma_05381"/>
<dbReference type="RefSeq" id="WP_077026838.1">
    <property type="nucleotide sequence ID" value="NZ_CP017641.1"/>
</dbReference>
<accession>A0A1P8WNT8</accession>
<feature type="compositionally biased region" description="Basic and acidic residues" evidence="1">
    <location>
        <begin position="143"/>
        <end position="153"/>
    </location>
</feature>
<dbReference type="AlphaFoldDB" id="A0A1P8WNT8"/>
<evidence type="ECO:0000256" key="2">
    <source>
        <dbReference type="SAM" id="Phobius"/>
    </source>
</evidence>
<dbReference type="EMBL" id="CP017641">
    <property type="protein sequence ID" value="APZ95720.1"/>
    <property type="molecule type" value="Genomic_DNA"/>
</dbReference>
<gene>
    <name evidence="3" type="ORF">Fuma_05381</name>
</gene>
<name>A0A1P8WNT8_9PLAN</name>
<keyword evidence="2" id="KW-0472">Membrane</keyword>
<dbReference type="Proteomes" id="UP000187735">
    <property type="component" value="Chromosome"/>
</dbReference>
<dbReference type="InterPro" id="IPR011989">
    <property type="entry name" value="ARM-like"/>
</dbReference>
<organism evidence="3 4">
    <name type="scientific">Fuerstiella marisgermanici</name>
    <dbReference type="NCBI Taxonomy" id="1891926"/>
    <lineage>
        <taxon>Bacteria</taxon>
        <taxon>Pseudomonadati</taxon>
        <taxon>Planctomycetota</taxon>
        <taxon>Planctomycetia</taxon>
        <taxon>Planctomycetales</taxon>
        <taxon>Planctomycetaceae</taxon>
        <taxon>Fuerstiella</taxon>
    </lineage>
</organism>
<feature type="region of interest" description="Disordered" evidence="1">
    <location>
        <begin position="131"/>
        <end position="156"/>
    </location>
</feature>
<keyword evidence="2" id="KW-1133">Transmembrane helix</keyword>
<evidence type="ECO:0000256" key="1">
    <source>
        <dbReference type="SAM" id="MobiDB-lite"/>
    </source>
</evidence>
<evidence type="ECO:0000313" key="3">
    <source>
        <dbReference type="EMBL" id="APZ95720.1"/>
    </source>
</evidence>
<dbReference type="STRING" id="1891926.Fuma_05381"/>
<feature type="region of interest" description="Disordered" evidence="1">
    <location>
        <begin position="36"/>
        <end position="69"/>
    </location>
</feature>
<evidence type="ECO:0000313" key="4">
    <source>
        <dbReference type="Proteomes" id="UP000187735"/>
    </source>
</evidence>